<organism evidence="1">
    <name type="scientific">Myoviridae sp. ctcyQ27</name>
    <dbReference type="NCBI Taxonomy" id="2825139"/>
    <lineage>
        <taxon>Viruses</taxon>
        <taxon>Duplodnaviria</taxon>
        <taxon>Heunggongvirae</taxon>
        <taxon>Uroviricota</taxon>
        <taxon>Caudoviricetes</taxon>
    </lineage>
</organism>
<evidence type="ECO:0000313" key="1">
    <source>
        <dbReference type="EMBL" id="DAF93194.1"/>
    </source>
</evidence>
<sequence length="49" mass="6033">MKIQILLHLYFSLLRSLYYPLYNKNYLLYRGFMRLKCGDKFKLPKKTSI</sequence>
<protein>
    <submittedName>
        <fullName evidence="1">Uncharacterized protein</fullName>
    </submittedName>
</protein>
<accession>A0A8S5UFL3</accession>
<proteinExistence type="predicted"/>
<name>A0A8S5UFL3_9CAUD</name>
<reference evidence="1" key="1">
    <citation type="journal article" date="2021" name="Proc. Natl. Acad. Sci. U.S.A.">
        <title>A Catalog of Tens of Thousands of Viruses from Human Metagenomes Reveals Hidden Associations with Chronic Diseases.</title>
        <authorList>
            <person name="Tisza M.J."/>
            <person name="Buck C.B."/>
        </authorList>
    </citation>
    <scope>NUCLEOTIDE SEQUENCE</scope>
    <source>
        <strain evidence="1">CtcyQ27</strain>
    </source>
</reference>
<dbReference type="EMBL" id="BK016080">
    <property type="protein sequence ID" value="DAF93194.1"/>
    <property type="molecule type" value="Genomic_DNA"/>
</dbReference>